<organism evidence="6 7">
    <name type="scientific">Mycolicibacterium elephantis</name>
    <dbReference type="NCBI Taxonomy" id="81858"/>
    <lineage>
        <taxon>Bacteria</taxon>
        <taxon>Bacillati</taxon>
        <taxon>Actinomycetota</taxon>
        <taxon>Actinomycetes</taxon>
        <taxon>Mycobacteriales</taxon>
        <taxon>Mycobacteriaceae</taxon>
        <taxon>Mycolicibacterium</taxon>
    </lineage>
</organism>
<dbReference type="InterPro" id="IPR036388">
    <property type="entry name" value="WH-like_DNA-bd_sf"/>
</dbReference>
<evidence type="ECO:0000313" key="7">
    <source>
        <dbReference type="Proteomes" id="UP000192772"/>
    </source>
</evidence>
<feature type="domain" description="OmpR/PhoB-type" evidence="5">
    <location>
        <begin position="1"/>
        <end position="93"/>
    </location>
</feature>
<dbReference type="InterPro" id="IPR011990">
    <property type="entry name" value="TPR-like_helical_dom_sf"/>
</dbReference>
<dbReference type="SUPFAM" id="SSF48452">
    <property type="entry name" value="TPR-like"/>
    <property type="match status" value="2"/>
</dbReference>
<dbReference type="InterPro" id="IPR016032">
    <property type="entry name" value="Sig_transdc_resp-reg_C-effctor"/>
</dbReference>
<name>A0A1X0D7P6_9MYCO</name>
<dbReference type="OrthoDB" id="9812579at2"/>
<dbReference type="PANTHER" id="PTHR47691">
    <property type="entry name" value="REGULATOR-RELATED"/>
    <property type="match status" value="1"/>
</dbReference>
<dbReference type="GO" id="GO:0003677">
    <property type="term" value="F:DNA binding"/>
    <property type="evidence" value="ECO:0007669"/>
    <property type="project" value="UniProtKB-UniRule"/>
</dbReference>
<dbReference type="RefSeq" id="WP_064918369.1">
    <property type="nucleotide sequence ID" value="NZ_LZHS01000014.1"/>
</dbReference>
<dbReference type="SMART" id="SM01043">
    <property type="entry name" value="BTAD"/>
    <property type="match status" value="1"/>
</dbReference>
<dbReference type="GO" id="GO:0043531">
    <property type="term" value="F:ADP binding"/>
    <property type="evidence" value="ECO:0007669"/>
    <property type="project" value="InterPro"/>
</dbReference>
<dbReference type="PROSITE" id="PS51755">
    <property type="entry name" value="OMPR_PHOB"/>
    <property type="match status" value="1"/>
</dbReference>
<accession>A0A1X0D7P6</accession>
<evidence type="ECO:0000256" key="1">
    <source>
        <dbReference type="ARBA" id="ARBA00005820"/>
    </source>
</evidence>
<dbReference type="InterPro" id="IPR005158">
    <property type="entry name" value="BTAD"/>
</dbReference>
<dbReference type="GO" id="GO:0006355">
    <property type="term" value="P:regulation of DNA-templated transcription"/>
    <property type="evidence" value="ECO:0007669"/>
    <property type="project" value="InterPro"/>
</dbReference>
<keyword evidence="2 3" id="KW-0238">DNA-binding</keyword>
<dbReference type="InterPro" id="IPR001867">
    <property type="entry name" value="OmpR/PhoB-type_DNA-bd"/>
</dbReference>
<comment type="caution">
    <text evidence="6">The sequence shown here is derived from an EMBL/GenBank/DDBJ whole genome shotgun (WGS) entry which is preliminary data.</text>
</comment>
<comment type="similarity">
    <text evidence="1">Belongs to the AfsR/DnrI/RedD regulatory family.</text>
</comment>
<dbReference type="PANTHER" id="PTHR47691:SF3">
    <property type="entry name" value="HTH-TYPE TRANSCRIPTIONAL REGULATOR RV0890C-RELATED"/>
    <property type="match status" value="1"/>
</dbReference>
<dbReference type="AlphaFoldDB" id="A0A1X0D7P6"/>
<dbReference type="SUPFAM" id="SSF46894">
    <property type="entry name" value="C-terminal effector domain of the bipartite response regulators"/>
    <property type="match status" value="1"/>
</dbReference>
<dbReference type="Gene3D" id="3.40.50.300">
    <property type="entry name" value="P-loop containing nucleotide triphosphate hydrolases"/>
    <property type="match status" value="1"/>
</dbReference>
<dbReference type="STRING" id="81858.BST23_04610"/>
<evidence type="ECO:0000259" key="5">
    <source>
        <dbReference type="PROSITE" id="PS51755"/>
    </source>
</evidence>
<gene>
    <name evidence="6" type="ORF">BST23_04610</name>
</gene>
<reference evidence="6 7" key="1">
    <citation type="submission" date="2017-02" db="EMBL/GenBank/DDBJ databases">
        <title>The new phylogeny of genus Mycobacterium.</title>
        <authorList>
            <person name="Tortoli E."/>
            <person name="Trovato A."/>
            <person name="Cirillo D.M."/>
        </authorList>
    </citation>
    <scope>NUCLEOTIDE SEQUENCE [LARGE SCALE GENOMIC DNA]</scope>
    <source>
        <strain evidence="6 7">FI-09383</strain>
    </source>
</reference>
<feature type="region of interest" description="Disordered" evidence="4">
    <location>
        <begin position="239"/>
        <end position="267"/>
    </location>
</feature>
<feature type="DNA-binding region" description="OmpR/PhoB-type" evidence="3">
    <location>
        <begin position="1"/>
        <end position="93"/>
    </location>
</feature>
<dbReference type="Gene3D" id="1.10.10.10">
    <property type="entry name" value="Winged helix-like DNA-binding domain superfamily/Winged helix DNA-binding domain"/>
    <property type="match status" value="1"/>
</dbReference>
<dbReference type="InterPro" id="IPR027417">
    <property type="entry name" value="P-loop_NTPase"/>
</dbReference>
<evidence type="ECO:0000256" key="2">
    <source>
        <dbReference type="ARBA" id="ARBA00023125"/>
    </source>
</evidence>
<dbReference type="Pfam" id="PF00486">
    <property type="entry name" value="Trans_reg_C"/>
    <property type="match status" value="1"/>
</dbReference>
<evidence type="ECO:0000256" key="3">
    <source>
        <dbReference type="PROSITE-ProRule" id="PRU01091"/>
    </source>
</evidence>
<dbReference type="CDD" id="cd15831">
    <property type="entry name" value="BTAD"/>
    <property type="match status" value="1"/>
</dbReference>
<dbReference type="EMBL" id="MVHP01000003">
    <property type="protein sequence ID" value="ORA68367.1"/>
    <property type="molecule type" value="Genomic_DNA"/>
</dbReference>
<evidence type="ECO:0000256" key="4">
    <source>
        <dbReference type="SAM" id="MobiDB-lite"/>
    </source>
</evidence>
<dbReference type="SMART" id="SM00862">
    <property type="entry name" value="Trans_reg_C"/>
    <property type="match status" value="1"/>
</dbReference>
<dbReference type="Pfam" id="PF25872">
    <property type="entry name" value="HTH_77"/>
    <property type="match status" value="1"/>
</dbReference>
<sequence>MTTEFRILGEVEAFVDGRPVEVGHARQRCVLVCLLVDVNRPVSPEQLIDRIWAEEPPQKARNALAAYISRLRRLFVSDDVEIVRGPAGYLLRADPLSIDLHRFQHLVSAARTCANPGEATALFDQALGLWRGTPFELIDAPWANGVRETLELDRLSVMLDRNDAALDTGRHSEVLAELTTALEEHPLDERMAGQLMLAQYRSGRQADALDTYRAMRERLVEQLGVEPSPSLRAVHQQILDGDPGEPVPPERRSPPAVGPAPELPRRASSFVGRQAEVARVCAAIHDGAMVTLTGVGGVGKTRLALEAADRERERFRDGAWICELAPLDDGRAVSQAAAVALRLQPRDGLDFDEMVIEHLRTRELLLVVDNCEHLLDDAAALIDRISRYCPRVSVLATSRAALAIEGEQVIPVEPLAESDAIALFADRAKASRGDFALEHQPVGAVAEICRRLDGLPLAIELAAARMRAMSSLDMARRLDRLRLLSGGSRGTHPRQHSVTATIDWSYRLLSAEEQSLFERLCVFAGGFDLDAAHGVCADSGDADDTMDLLAGLVDKSMVVVRADAATTRYDILQTLRAYGRDRLREKGIHDRLAARHATYFTEFLECATAGQHGAEERWWVERLTPDARTTFTAPDYDNLRAAFDRSIAAGEIGLALRLITAMPESIHLRIGYHSIEWAERAVEVADPDHALFVAAVGVAARGRWVLGEFARARRLAKLAQGCRPSPGSSFVAYPDDTLADVRLYEGDVAFALAHYEREAELARRDADSFRLVWTLYNVTICHDALDAPEAGVHAAQEATRVADATANPSAQAMARCALGRALKVSDPDRALNLLDEAAAVAAAVQNNWLTGIARTEVAAVRAACDAPAAAARLFLEAFDHWDHGGPGTGALHWLTLHYVTRFLARVGAHADAITLHGAIAAADRRPPLDIATAAETSAAEPKTLGGAEAVALARSVLQRYC</sequence>
<dbReference type="Gene3D" id="1.25.40.10">
    <property type="entry name" value="Tetratricopeptide repeat domain"/>
    <property type="match status" value="2"/>
</dbReference>
<dbReference type="PRINTS" id="PR00364">
    <property type="entry name" value="DISEASERSIST"/>
</dbReference>
<dbReference type="Pfam" id="PF03704">
    <property type="entry name" value="BTAD"/>
    <property type="match status" value="1"/>
</dbReference>
<dbReference type="InterPro" id="IPR058852">
    <property type="entry name" value="HTH_77"/>
</dbReference>
<proteinExistence type="inferred from homology"/>
<dbReference type="Proteomes" id="UP000192772">
    <property type="component" value="Unassembled WGS sequence"/>
</dbReference>
<evidence type="ECO:0000313" key="6">
    <source>
        <dbReference type="EMBL" id="ORA68367.1"/>
    </source>
</evidence>
<protein>
    <submittedName>
        <fullName evidence="6">AfsR family transcriptional regulator</fullName>
    </submittedName>
</protein>
<dbReference type="SUPFAM" id="SSF52540">
    <property type="entry name" value="P-loop containing nucleoside triphosphate hydrolases"/>
    <property type="match status" value="1"/>
</dbReference>
<dbReference type="GO" id="GO:0000160">
    <property type="term" value="P:phosphorelay signal transduction system"/>
    <property type="evidence" value="ECO:0007669"/>
    <property type="project" value="InterPro"/>
</dbReference>